<dbReference type="AlphaFoldDB" id="A0A0V0T9K2"/>
<feature type="non-terminal residue" evidence="1">
    <location>
        <position position="66"/>
    </location>
</feature>
<evidence type="ECO:0000313" key="2">
    <source>
        <dbReference type="Proteomes" id="UP000055048"/>
    </source>
</evidence>
<accession>A0A0V0T9K2</accession>
<sequence>MLIFGVCLQVKIRKLSVKYHSILATRSAMRLIKKLALTASSMLCIFQFCSAQTSKCQVAAGNRDAD</sequence>
<dbReference type="Proteomes" id="UP000055048">
    <property type="component" value="Unassembled WGS sequence"/>
</dbReference>
<evidence type="ECO:0000313" key="1">
    <source>
        <dbReference type="EMBL" id="KRX35721.1"/>
    </source>
</evidence>
<protein>
    <submittedName>
        <fullName evidence="1">Uncharacterized protein</fullName>
    </submittedName>
</protein>
<dbReference type="EMBL" id="JYDJ01000415">
    <property type="protein sequence ID" value="KRX35721.1"/>
    <property type="molecule type" value="Genomic_DNA"/>
</dbReference>
<keyword evidence="2" id="KW-1185">Reference proteome</keyword>
<organism evidence="1 2">
    <name type="scientific">Trichinella murrelli</name>
    <dbReference type="NCBI Taxonomy" id="144512"/>
    <lineage>
        <taxon>Eukaryota</taxon>
        <taxon>Metazoa</taxon>
        <taxon>Ecdysozoa</taxon>
        <taxon>Nematoda</taxon>
        <taxon>Enoplea</taxon>
        <taxon>Dorylaimia</taxon>
        <taxon>Trichinellida</taxon>
        <taxon>Trichinellidae</taxon>
        <taxon>Trichinella</taxon>
    </lineage>
</organism>
<gene>
    <name evidence="1" type="ORF">T05_13532</name>
</gene>
<name>A0A0V0T9K2_9BILA</name>
<reference evidence="1 2" key="1">
    <citation type="submission" date="2015-01" db="EMBL/GenBank/DDBJ databases">
        <title>Evolution of Trichinella species and genotypes.</title>
        <authorList>
            <person name="Korhonen P.K."/>
            <person name="Edoardo P."/>
            <person name="Giuseppe L.R."/>
            <person name="Gasser R.B."/>
        </authorList>
    </citation>
    <scope>NUCLEOTIDE SEQUENCE [LARGE SCALE GENOMIC DNA]</scope>
    <source>
        <strain evidence="1">ISS417</strain>
    </source>
</reference>
<comment type="caution">
    <text evidence="1">The sequence shown here is derived from an EMBL/GenBank/DDBJ whole genome shotgun (WGS) entry which is preliminary data.</text>
</comment>
<proteinExistence type="predicted"/>